<dbReference type="Proteomes" id="UP000331127">
    <property type="component" value="Unassembled WGS sequence"/>
</dbReference>
<evidence type="ECO:0000313" key="2">
    <source>
        <dbReference type="Proteomes" id="UP000331127"/>
    </source>
</evidence>
<dbReference type="EMBL" id="BLAE01000006">
    <property type="protein sequence ID" value="GES07431.1"/>
    <property type="molecule type" value="Genomic_DNA"/>
</dbReference>
<accession>A0A5M3WJR3</accession>
<protein>
    <submittedName>
        <fullName evidence="1">Uncharacterized protein</fullName>
    </submittedName>
</protein>
<dbReference type="AlphaFoldDB" id="A0A5M3WJR3"/>
<keyword evidence="2" id="KW-1185">Reference proteome</keyword>
<dbReference type="RefSeq" id="WP_155353139.1">
    <property type="nucleotide sequence ID" value="NZ_BAAAHL010000012.1"/>
</dbReference>
<gene>
    <name evidence="1" type="ORF">Amac_010260</name>
</gene>
<name>A0A5M3WJR3_9ACTN</name>
<sequence length="51" mass="5588">MALPALLPCPITGDVILVPVGTVSTRMTADERRELIRRLAEFDRTHPEASA</sequence>
<organism evidence="1 2">
    <name type="scientific">Acrocarpospora macrocephala</name>
    <dbReference type="NCBI Taxonomy" id="150177"/>
    <lineage>
        <taxon>Bacteria</taxon>
        <taxon>Bacillati</taxon>
        <taxon>Actinomycetota</taxon>
        <taxon>Actinomycetes</taxon>
        <taxon>Streptosporangiales</taxon>
        <taxon>Streptosporangiaceae</taxon>
        <taxon>Acrocarpospora</taxon>
    </lineage>
</organism>
<reference evidence="1 2" key="1">
    <citation type="submission" date="2019-10" db="EMBL/GenBank/DDBJ databases">
        <title>Whole genome shotgun sequence of Acrocarpospora macrocephala NBRC 16266.</title>
        <authorList>
            <person name="Ichikawa N."/>
            <person name="Kimura A."/>
            <person name="Kitahashi Y."/>
            <person name="Komaki H."/>
            <person name="Oguchi A."/>
        </authorList>
    </citation>
    <scope>NUCLEOTIDE SEQUENCE [LARGE SCALE GENOMIC DNA]</scope>
    <source>
        <strain evidence="1 2">NBRC 16266</strain>
    </source>
</reference>
<comment type="caution">
    <text evidence="1">The sequence shown here is derived from an EMBL/GenBank/DDBJ whole genome shotgun (WGS) entry which is preliminary data.</text>
</comment>
<proteinExistence type="predicted"/>
<evidence type="ECO:0000313" key="1">
    <source>
        <dbReference type="EMBL" id="GES07431.1"/>
    </source>
</evidence>